<evidence type="ECO:0000313" key="1">
    <source>
        <dbReference type="EMBL" id="KAK7015361.1"/>
    </source>
</evidence>
<accession>A0AAW0ATA5</accession>
<dbReference type="AlphaFoldDB" id="A0AAW0ATA5"/>
<sequence length="74" mass="8602">MSTEIPPILATIRQVIHAANEADRAFDDEIEEDIEAEGEKHYWRKISMMSRNCESTFWMPPKVLRLKLTRNIGA</sequence>
<reference evidence="1 2" key="1">
    <citation type="journal article" date="2024" name="J Genomics">
        <title>Draft genome sequencing and assembly of Favolaschia claudopus CIRM-BRFM 2984 isolated from oak limbs.</title>
        <authorList>
            <person name="Navarro D."/>
            <person name="Drula E."/>
            <person name="Chaduli D."/>
            <person name="Cazenave R."/>
            <person name="Ahrendt S."/>
            <person name="Wang J."/>
            <person name="Lipzen A."/>
            <person name="Daum C."/>
            <person name="Barry K."/>
            <person name="Grigoriev I.V."/>
            <person name="Favel A."/>
            <person name="Rosso M.N."/>
            <person name="Martin F."/>
        </authorList>
    </citation>
    <scope>NUCLEOTIDE SEQUENCE [LARGE SCALE GENOMIC DNA]</scope>
    <source>
        <strain evidence="1 2">CIRM-BRFM 2984</strain>
    </source>
</reference>
<keyword evidence="2" id="KW-1185">Reference proteome</keyword>
<dbReference type="Proteomes" id="UP001362999">
    <property type="component" value="Unassembled WGS sequence"/>
</dbReference>
<dbReference type="EMBL" id="JAWWNJ010000054">
    <property type="protein sequence ID" value="KAK7015361.1"/>
    <property type="molecule type" value="Genomic_DNA"/>
</dbReference>
<name>A0AAW0ATA5_9AGAR</name>
<organism evidence="1 2">
    <name type="scientific">Favolaschia claudopus</name>
    <dbReference type="NCBI Taxonomy" id="2862362"/>
    <lineage>
        <taxon>Eukaryota</taxon>
        <taxon>Fungi</taxon>
        <taxon>Dikarya</taxon>
        <taxon>Basidiomycota</taxon>
        <taxon>Agaricomycotina</taxon>
        <taxon>Agaricomycetes</taxon>
        <taxon>Agaricomycetidae</taxon>
        <taxon>Agaricales</taxon>
        <taxon>Marasmiineae</taxon>
        <taxon>Mycenaceae</taxon>
        <taxon>Favolaschia</taxon>
    </lineage>
</organism>
<gene>
    <name evidence="1" type="ORF">R3P38DRAFT_3204596</name>
</gene>
<proteinExistence type="predicted"/>
<protein>
    <submittedName>
        <fullName evidence="1">Uncharacterized protein</fullName>
    </submittedName>
</protein>
<comment type="caution">
    <text evidence="1">The sequence shown here is derived from an EMBL/GenBank/DDBJ whole genome shotgun (WGS) entry which is preliminary data.</text>
</comment>
<evidence type="ECO:0000313" key="2">
    <source>
        <dbReference type="Proteomes" id="UP001362999"/>
    </source>
</evidence>